<dbReference type="Gene3D" id="1.20.1250.20">
    <property type="entry name" value="MFS general substrate transporter like domains"/>
    <property type="match status" value="1"/>
</dbReference>
<dbReference type="PRINTS" id="PR01036">
    <property type="entry name" value="TCRTETB"/>
</dbReference>
<proteinExistence type="predicted"/>
<dbReference type="SUPFAM" id="SSF103473">
    <property type="entry name" value="MFS general substrate transporter"/>
    <property type="match status" value="1"/>
</dbReference>
<keyword evidence="4 6" id="KW-1133">Transmembrane helix</keyword>
<feature type="transmembrane region" description="Helical" evidence="6">
    <location>
        <begin position="265"/>
        <end position="286"/>
    </location>
</feature>
<feature type="transmembrane region" description="Helical" evidence="6">
    <location>
        <begin position="133"/>
        <end position="155"/>
    </location>
</feature>
<dbReference type="CDD" id="cd17321">
    <property type="entry name" value="MFS_MMR_MDR_like"/>
    <property type="match status" value="1"/>
</dbReference>
<evidence type="ECO:0000256" key="1">
    <source>
        <dbReference type="ARBA" id="ARBA00004141"/>
    </source>
</evidence>
<gene>
    <name evidence="8" type="ORF">C7448_10993</name>
</gene>
<dbReference type="Proteomes" id="UP000256884">
    <property type="component" value="Unassembled WGS sequence"/>
</dbReference>
<evidence type="ECO:0000256" key="2">
    <source>
        <dbReference type="ARBA" id="ARBA00022448"/>
    </source>
</evidence>
<feature type="transmembrane region" description="Helical" evidence="6">
    <location>
        <begin position="396"/>
        <end position="416"/>
    </location>
</feature>
<evidence type="ECO:0000256" key="4">
    <source>
        <dbReference type="ARBA" id="ARBA00022989"/>
    </source>
</evidence>
<evidence type="ECO:0000313" key="8">
    <source>
        <dbReference type="EMBL" id="REH45841.1"/>
    </source>
</evidence>
<dbReference type="PROSITE" id="PS50850">
    <property type="entry name" value="MFS"/>
    <property type="match status" value="1"/>
</dbReference>
<keyword evidence="2" id="KW-0813">Transport</keyword>
<evidence type="ECO:0000256" key="3">
    <source>
        <dbReference type="ARBA" id="ARBA00022692"/>
    </source>
</evidence>
<keyword evidence="9" id="KW-1185">Reference proteome</keyword>
<feature type="transmembrane region" description="Helical" evidence="6">
    <location>
        <begin position="45"/>
        <end position="63"/>
    </location>
</feature>
<dbReference type="GO" id="GO:0022857">
    <property type="term" value="F:transmembrane transporter activity"/>
    <property type="evidence" value="ECO:0007669"/>
    <property type="project" value="InterPro"/>
</dbReference>
<dbReference type="OrthoDB" id="9803985at2"/>
<dbReference type="Pfam" id="PF07690">
    <property type="entry name" value="MFS_1"/>
    <property type="match status" value="1"/>
</dbReference>
<keyword evidence="5 6" id="KW-0472">Membrane</keyword>
<comment type="subcellular location">
    <subcellularLocation>
        <location evidence="1">Membrane</location>
        <topology evidence="1">Multi-pass membrane protein</topology>
    </subcellularLocation>
</comment>
<dbReference type="Gene3D" id="1.20.1720.10">
    <property type="entry name" value="Multidrug resistance protein D"/>
    <property type="match status" value="1"/>
</dbReference>
<sequence length="460" mass="49174">MKGHSNKWILASLSLSTLMASLGVSIANVALPTLTEVFSTSFQSVQWVVISYLLSITVMIVSIGRLGDIFGLRRMLMIGVIIYTLASLACGISPTLWGLILARAFQGLGAAILIALTLAFVREAVSDKKTGSAMGMLGTISAIGTALGPTLGGILIENFGWRTIFLIMTPLGVLNMFLIYRYLPITKTKTKFESKKIDWIGTVVLALTLTSYTLAMTIGKGSFDWLNVVLLLLAVFGIGTFMYSQANVKFPLIKLSLFKNRNLSASLIINSFVSTVMMATLVVGPFYLSMGLSLNETFVGMVMSVGPIVSALTGIPSGRIVDYFGSSKIVITGLLIMVLGAFALSILPNYYGVLGYIIALSILTPGYQLFQAANNTSVMMDANKDQRGLISGVLNLSRNLGLITGASVMGALFAFVVGSSDFEIAKAQDISKGMRITFIAAGILIIIAVIISLTTRKKKV</sequence>
<reference evidence="8 9" key="1">
    <citation type="submission" date="2018-08" db="EMBL/GenBank/DDBJ databases">
        <title>Genomic Encyclopedia of Type Strains, Phase IV (KMG-IV): sequencing the most valuable type-strain genomes for metagenomic binning, comparative biology and taxonomic classification.</title>
        <authorList>
            <person name="Goeker M."/>
        </authorList>
    </citation>
    <scope>NUCLEOTIDE SEQUENCE [LARGE SCALE GENOMIC DNA]</scope>
    <source>
        <strain evidence="8 9">DSM 18841</strain>
    </source>
</reference>
<feature type="transmembrane region" description="Helical" evidence="6">
    <location>
        <begin position="329"/>
        <end position="347"/>
    </location>
</feature>
<feature type="transmembrane region" description="Helical" evidence="6">
    <location>
        <begin position="436"/>
        <end position="455"/>
    </location>
</feature>
<evidence type="ECO:0000256" key="6">
    <source>
        <dbReference type="SAM" id="Phobius"/>
    </source>
</evidence>
<dbReference type="InterPro" id="IPR020846">
    <property type="entry name" value="MFS_dom"/>
</dbReference>
<evidence type="ECO:0000313" key="9">
    <source>
        <dbReference type="Proteomes" id="UP000256884"/>
    </source>
</evidence>
<organism evidence="8 9">
    <name type="scientific">Tenacibaculum gallaicum</name>
    <dbReference type="NCBI Taxonomy" id="561505"/>
    <lineage>
        <taxon>Bacteria</taxon>
        <taxon>Pseudomonadati</taxon>
        <taxon>Bacteroidota</taxon>
        <taxon>Flavobacteriia</taxon>
        <taxon>Flavobacteriales</taxon>
        <taxon>Flavobacteriaceae</taxon>
        <taxon>Tenacibaculum</taxon>
    </lineage>
</organism>
<keyword evidence="3 6" id="KW-0812">Transmembrane</keyword>
<protein>
    <submittedName>
        <fullName evidence="8">EmrB/QacA subfamily drug resistance transporter</fullName>
    </submittedName>
</protein>
<evidence type="ECO:0000259" key="7">
    <source>
        <dbReference type="PROSITE" id="PS50850"/>
    </source>
</evidence>
<feature type="transmembrane region" description="Helical" evidence="6">
    <location>
        <begin position="161"/>
        <end position="179"/>
    </location>
</feature>
<dbReference type="RefSeq" id="WP_115902027.1">
    <property type="nucleotide sequence ID" value="NZ_QUNS01000009.1"/>
</dbReference>
<dbReference type="EMBL" id="QUNS01000009">
    <property type="protein sequence ID" value="REH45841.1"/>
    <property type="molecule type" value="Genomic_DNA"/>
</dbReference>
<accession>A0A3E0HHA3</accession>
<dbReference type="GO" id="GO:0016020">
    <property type="term" value="C:membrane"/>
    <property type="evidence" value="ECO:0007669"/>
    <property type="project" value="UniProtKB-SubCell"/>
</dbReference>
<dbReference type="InterPro" id="IPR011701">
    <property type="entry name" value="MFS"/>
</dbReference>
<dbReference type="InterPro" id="IPR036259">
    <property type="entry name" value="MFS_trans_sf"/>
</dbReference>
<feature type="transmembrane region" description="Helical" evidence="6">
    <location>
        <begin position="353"/>
        <end position="370"/>
    </location>
</feature>
<feature type="transmembrane region" description="Helical" evidence="6">
    <location>
        <begin position="100"/>
        <end position="121"/>
    </location>
</feature>
<name>A0A3E0HHA3_9FLAO</name>
<comment type="caution">
    <text evidence="8">The sequence shown here is derived from an EMBL/GenBank/DDBJ whole genome shotgun (WGS) entry which is preliminary data.</text>
</comment>
<feature type="domain" description="Major facilitator superfamily (MFS) profile" evidence="7">
    <location>
        <begin position="9"/>
        <end position="460"/>
    </location>
</feature>
<feature type="transmembrane region" description="Helical" evidence="6">
    <location>
        <begin position="199"/>
        <end position="219"/>
    </location>
</feature>
<dbReference type="AlphaFoldDB" id="A0A3E0HHA3"/>
<dbReference type="PANTHER" id="PTHR42718:SF9">
    <property type="entry name" value="MAJOR FACILITATOR SUPERFAMILY MULTIDRUG TRANSPORTER MFSC"/>
    <property type="match status" value="1"/>
</dbReference>
<dbReference type="PANTHER" id="PTHR42718">
    <property type="entry name" value="MAJOR FACILITATOR SUPERFAMILY MULTIDRUG TRANSPORTER MFSC"/>
    <property type="match status" value="1"/>
</dbReference>
<feature type="transmembrane region" description="Helical" evidence="6">
    <location>
        <begin position="298"/>
        <end position="317"/>
    </location>
</feature>
<evidence type="ECO:0000256" key="5">
    <source>
        <dbReference type="ARBA" id="ARBA00023136"/>
    </source>
</evidence>
<feature type="transmembrane region" description="Helical" evidence="6">
    <location>
        <begin position="225"/>
        <end position="244"/>
    </location>
</feature>
<feature type="transmembrane region" description="Helical" evidence="6">
    <location>
        <begin position="75"/>
        <end position="94"/>
    </location>
</feature>